<comment type="caution">
    <text evidence="1">The sequence shown here is derived from an EMBL/GenBank/DDBJ whole genome shotgun (WGS) entry which is preliminary data.</text>
</comment>
<protein>
    <submittedName>
        <fullName evidence="1">Uncharacterized protein</fullName>
    </submittedName>
</protein>
<evidence type="ECO:0000313" key="1">
    <source>
        <dbReference type="EMBL" id="TGZ57899.1"/>
    </source>
</evidence>
<proteinExistence type="predicted"/>
<reference evidence="1 2" key="1">
    <citation type="journal article" date="2019" name="BMC Genomics">
        <title>New insights from Opisthorchis felineus genome: update on genomics of the epidemiologically important liver flukes.</title>
        <authorList>
            <person name="Ershov N.I."/>
            <person name="Mordvinov V.A."/>
            <person name="Prokhortchouk E.B."/>
            <person name="Pakharukova M.Y."/>
            <person name="Gunbin K.V."/>
            <person name="Ustyantsev K."/>
            <person name="Genaev M.A."/>
            <person name="Blinov A.G."/>
            <person name="Mazur A."/>
            <person name="Boulygina E."/>
            <person name="Tsygankova S."/>
            <person name="Khrameeva E."/>
            <person name="Chekanov N."/>
            <person name="Fan G."/>
            <person name="Xiao A."/>
            <person name="Zhang H."/>
            <person name="Xu X."/>
            <person name="Yang H."/>
            <person name="Solovyev V."/>
            <person name="Lee S.M."/>
            <person name="Liu X."/>
            <person name="Afonnikov D.A."/>
            <person name="Skryabin K.G."/>
        </authorList>
    </citation>
    <scope>NUCLEOTIDE SEQUENCE [LARGE SCALE GENOMIC DNA]</scope>
    <source>
        <strain evidence="1">AK-0245</strain>
        <tissue evidence="1">Whole organism</tissue>
    </source>
</reference>
<sequence>MTIILIKQSIAEQELCSRSPLKATSCVPTLLPSKQCSYCICPYLLVGLGMCFMARPTVSFRKACLSSGHLRLPSCVDFLVERGHLTLKIHFWAYWLDPA</sequence>
<gene>
    <name evidence="1" type="ORF">CRM22_009805</name>
</gene>
<name>A0A4S2LBH2_OPIFE</name>
<organism evidence="1 2">
    <name type="scientific">Opisthorchis felineus</name>
    <dbReference type="NCBI Taxonomy" id="147828"/>
    <lineage>
        <taxon>Eukaryota</taxon>
        <taxon>Metazoa</taxon>
        <taxon>Spiralia</taxon>
        <taxon>Lophotrochozoa</taxon>
        <taxon>Platyhelminthes</taxon>
        <taxon>Trematoda</taxon>
        <taxon>Digenea</taxon>
        <taxon>Opisthorchiida</taxon>
        <taxon>Opisthorchiata</taxon>
        <taxon>Opisthorchiidae</taxon>
        <taxon>Opisthorchis</taxon>
    </lineage>
</organism>
<dbReference type="AlphaFoldDB" id="A0A4S2LBH2"/>
<evidence type="ECO:0000313" key="2">
    <source>
        <dbReference type="Proteomes" id="UP000308267"/>
    </source>
</evidence>
<accession>A0A4S2LBH2</accession>
<keyword evidence="2" id="KW-1185">Reference proteome</keyword>
<dbReference type="EMBL" id="SJOL01009386">
    <property type="protein sequence ID" value="TGZ57899.1"/>
    <property type="molecule type" value="Genomic_DNA"/>
</dbReference>
<dbReference type="Proteomes" id="UP000308267">
    <property type="component" value="Unassembled WGS sequence"/>
</dbReference>